<organism evidence="2 3">
    <name type="scientific">Shouchella lonarensis</name>
    <dbReference type="NCBI Taxonomy" id="1464122"/>
    <lineage>
        <taxon>Bacteria</taxon>
        <taxon>Bacillati</taxon>
        <taxon>Bacillota</taxon>
        <taxon>Bacilli</taxon>
        <taxon>Bacillales</taxon>
        <taxon>Bacillaceae</taxon>
        <taxon>Shouchella</taxon>
    </lineage>
</organism>
<keyword evidence="2" id="KW-0269">Exonuclease</keyword>
<keyword evidence="2" id="KW-0378">Hydrolase</keyword>
<protein>
    <submittedName>
        <fullName evidence="2">Metal-dependent hydrolase, endonuclease/exonuclease/phosphatase family</fullName>
    </submittedName>
</protein>
<dbReference type="SUPFAM" id="SSF56219">
    <property type="entry name" value="DNase I-like"/>
    <property type="match status" value="1"/>
</dbReference>
<sequence length="350" mass="39556">MKLVKGMVALVFLLCLGLGGFLGFMTVTNETPPDMLSVEIENEQEKVLRTDDTFKVATFNIGYAGLDNDQDFFMDGGKGSRASSEAQTSTNLAHMLAFLQEEAADFVLLQEVDIEASRSFDINQYEFFKDDLTDYAATFGQNYDAKWVPVPVLNPMGYVISGLVTFSTYKIDEATLFQLPGDEPWPKRLFDLDRAIVEHQIPVENGQTLRVVNLHLSAYDRGAEVRKEQLAFLETYMHEYYGNGDYVILGGDWNHLLSEALLQEENIGEWPEWVAELPDDFNTGDFQWAVDGEVMTVRDLSAPYVEGETFETVIDGFLVSPNIEIVRVEGTDLRFEHSDHNPVSVELRLR</sequence>
<dbReference type="Gene3D" id="3.60.10.10">
    <property type="entry name" value="Endonuclease/exonuclease/phosphatase"/>
    <property type="match status" value="1"/>
</dbReference>
<keyword evidence="2" id="KW-0540">Nuclease</keyword>
<dbReference type="RefSeq" id="WP_090775361.1">
    <property type="nucleotide sequence ID" value="NZ_FMYM01000004.1"/>
</dbReference>
<accession>A0A1G6HZU9</accession>
<dbReference type="PANTHER" id="PTHR14859">
    <property type="entry name" value="CALCOFLUOR WHITE HYPERSENSITIVE PROTEIN PRECURSOR"/>
    <property type="match status" value="1"/>
</dbReference>
<feature type="domain" description="Endonuclease/exonuclease/phosphatase" evidence="1">
    <location>
        <begin position="58"/>
        <end position="332"/>
    </location>
</feature>
<keyword evidence="2" id="KW-0255">Endonuclease</keyword>
<dbReference type="GO" id="GO:0004519">
    <property type="term" value="F:endonuclease activity"/>
    <property type="evidence" value="ECO:0007669"/>
    <property type="project" value="UniProtKB-KW"/>
</dbReference>
<dbReference type="STRING" id="1464122.SAMN05421737_104253"/>
<evidence type="ECO:0000313" key="3">
    <source>
        <dbReference type="Proteomes" id="UP000242662"/>
    </source>
</evidence>
<dbReference type="Pfam" id="PF03372">
    <property type="entry name" value="Exo_endo_phos"/>
    <property type="match status" value="1"/>
</dbReference>
<gene>
    <name evidence="2" type="ORF">SAMN05421737_104253</name>
</gene>
<dbReference type="PANTHER" id="PTHR14859:SF1">
    <property type="entry name" value="PGAP2-INTERACTING PROTEIN"/>
    <property type="match status" value="1"/>
</dbReference>
<proteinExistence type="predicted"/>
<evidence type="ECO:0000313" key="2">
    <source>
        <dbReference type="EMBL" id="SDB99792.1"/>
    </source>
</evidence>
<dbReference type="EMBL" id="FMYM01000004">
    <property type="protein sequence ID" value="SDB99792.1"/>
    <property type="molecule type" value="Genomic_DNA"/>
</dbReference>
<name>A0A1G6HZU9_9BACI</name>
<dbReference type="InterPro" id="IPR036691">
    <property type="entry name" value="Endo/exonu/phosph_ase_sf"/>
</dbReference>
<dbReference type="AlphaFoldDB" id="A0A1G6HZU9"/>
<dbReference type="GO" id="GO:0004527">
    <property type="term" value="F:exonuclease activity"/>
    <property type="evidence" value="ECO:0007669"/>
    <property type="project" value="UniProtKB-KW"/>
</dbReference>
<dbReference type="GO" id="GO:0006506">
    <property type="term" value="P:GPI anchor biosynthetic process"/>
    <property type="evidence" value="ECO:0007669"/>
    <property type="project" value="TreeGrafter"/>
</dbReference>
<dbReference type="InterPro" id="IPR051916">
    <property type="entry name" value="GPI-anchor_lipid_remodeler"/>
</dbReference>
<reference evidence="3" key="1">
    <citation type="submission" date="2016-09" db="EMBL/GenBank/DDBJ databases">
        <authorList>
            <person name="Varghese N."/>
            <person name="Submissions S."/>
        </authorList>
    </citation>
    <scope>NUCLEOTIDE SEQUENCE [LARGE SCALE GENOMIC DNA]</scope>
    <source>
        <strain evidence="3">25nlg</strain>
    </source>
</reference>
<dbReference type="OrthoDB" id="7616949at2"/>
<dbReference type="Proteomes" id="UP000242662">
    <property type="component" value="Unassembled WGS sequence"/>
</dbReference>
<evidence type="ECO:0000259" key="1">
    <source>
        <dbReference type="Pfam" id="PF03372"/>
    </source>
</evidence>
<dbReference type="GO" id="GO:0016020">
    <property type="term" value="C:membrane"/>
    <property type="evidence" value="ECO:0007669"/>
    <property type="project" value="GOC"/>
</dbReference>
<keyword evidence="3" id="KW-1185">Reference proteome</keyword>
<dbReference type="InterPro" id="IPR005135">
    <property type="entry name" value="Endo/exonuclease/phosphatase"/>
</dbReference>